<dbReference type="SUPFAM" id="SSF141371">
    <property type="entry name" value="PilZ domain-like"/>
    <property type="match status" value="1"/>
</dbReference>
<dbReference type="GO" id="GO:0035438">
    <property type="term" value="F:cyclic-di-GMP binding"/>
    <property type="evidence" value="ECO:0007669"/>
    <property type="project" value="InterPro"/>
</dbReference>
<reference evidence="2" key="1">
    <citation type="submission" date="2022-10" db="EMBL/GenBank/DDBJ databases">
        <authorList>
            <person name="Koch H."/>
        </authorList>
    </citation>
    <scope>NUCLEOTIDE SEQUENCE</scope>
    <source>
        <strain evidence="2">DNF</strain>
    </source>
</reference>
<dbReference type="Gene3D" id="2.40.10.220">
    <property type="entry name" value="predicted glycosyltransferase like domains"/>
    <property type="match status" value="1"/>
</dbReference>
<dbReference type="Proteomes" id="UP001179121">
    <property type="component" value="Chromosome"/>
</dbReference>
<gene>
    <name evidence="2" type="ORF">DNFV4_01826</name>
</gene>
<accession>A0AA86MYG0</accession>
<dbReference type="AlphaFoldDB" id="A0AA86MYG0"/>
<dbReference type="KEGG" id="nti:DNFV4_01826"/>
<proteinExistence type="predicted"/>
<evidence type="ECO:0000313" key="3">
    <source>
        <dbReference type="Proteomes" id="UP001179121"/>
    </source>
</evidence>
<evidence type="ECO:0000259" key="1">
    <source>
        <dbReference type="Pfam" id="PF07238"/>
    </source>
</evidence>
<organism evidence="2 3">
    <name type="scientific">Nitrospira tepida</name>
    <dbReference type="NCBI Taxonomy" id="2973512"/>
    <lineage>
        <taxon>Bacteria</taxon>
        <taxon>Pseudomonadati</taxon>
        <taxon>Nitrospirota</taxon>
        <taxon>Nitrospiria</taxon>
        <taxon>Nitrospirales</taxon>
        <taxon>Nitrospiraceae</taxon>
        <taxon>Nitrospira</taxon>
    </lineage>
</organism>
<sequence length="128" mass="14149">MEPAFELEIEGTVVDARRHRRVRVPAPFACALSRRGLARWFSQDRDGLGVVFDVSIGGAKVMTETPIKPGDRVALRLNLPKQASPATVDMATVRWANGQTFGVEFLSVSRATEVRLRKYLALNSQPAK</sequence>
<protein>
    <submittedName>
        <fullName evidence="2">PilZ domain-containing protein</fullName>
    </submittedName>
</protein>
<evidence type="ECO:0000313" key="2">
    <source>
        <dbReference type="EMBL" id="CAI4031402.1"/>
    </source>
</evidence>
<dbReference type="InterPro" id="IPR009875">
    <property type="entry name" value="PilZ_domain"/>
</dbReference>
<dbReference type="RefSeq" id="WP_289268321.1">
    <property type="nucleotide sequence ID" value="NZ_OX365700.1"/>
</dbReference>
<feature type="domain" description="PilZ" evidence="1">
    <location>
        <begin position="17"/>
        <end position="121"/>
    </location>
</feature>
<dbReference type="EMBL" id="OX365700">
    <property type="protein sequence ID" value="CAI4031402.1"/>
    <property type="molecule type" value="Genomic_DNA"/>
</dbReference>
<keyword evidence="3" id="KW-1185">Reference proteome</keyword>
<name>A0AA86MYG0_9BACT</name>
<dbReference type="Pfam" id="PF07238">
    <property type="entry name" value="PilZ"/>
    <property type="match status" value="1"/>
</dbReference>